<dbReference type="OrthoDB" id="109589at2"/>
<proteinExistence type="predicted"/>
<dbReference type="PANTHER" id="PTHR43157">
    <property type="entry name" value="PHOSPHATIDYLINOSITOL-GLYCAN BIOSYNTHESIS CLASS F PROTEIN-RELATED"/>
    <property type="match status" value="1"/>
</dbReference>
<organism evidence="2 3">
    <name type="scientific">Azoarcus indigens</name>
    <dbReference type="NCBI Taxonomy" id="29545"/>
    <lineage>
        <taxon>Bacteria</taxon>
        <taxon>Pseudomonadati</taxon>
        <taxon>Pseudomonadota</taxon>
        <taxon>Betaproteobacteria</taxon>
        <taxon>Rhodocyclales</taxon>
        <taxon>Zoogloeaceae</taxon>
        <taxon>Azoarcus</taxon>
    </lineage>
</organism>
<keyword evidence="3" id="KW-1185">Reference proteome</keyword>
<sequence>MPPWTAADIPSQRGRTAVVTGTGGLGLEDALALARAGARVIIAGRSPARGAIAVNQIRQSVPGAKVDFEALDLARLDSIAAFGKRLRACVEGLDLLINNAGVMTPPARQLTADGFELQFGTNHLGHFALTAELLPLLRAASQPRVVTLSSIAARSGAINFDDLQSERGYLPMAAYAQSKLACLMFALELQRRCDAAGWGIQSIAAHPGVARTDLLPNGAGARSIQGMARRYLWFLFQPAAQGALPTLYAATSPQAQGGAYYGPNRLSETRGYPAVAKAPPPALDIGSAARLWTASERLTGVSFPMGRSQDASLGAIRATSPA</sequence>
<dbReference type="NCBIfam" id="NF004846">
    <property type="entry name" value="PRK06197.1"/>
    <property type="match status" value="1"/>
</dbReference>
<comment type="caution">
    <text evidence="2">The sequence shown here is derived from an EMBL/GenBank/DDBJ whole genome shotgun (WGS) entry which is preliminary data.</text>
</comment>
<dbReference type="PRINTS" id="PR00081">
    <property type="entry name" value="GDHRDH"/>
</dbReference>
<evidence type="ECO:0000313" key="3">
    <source>
        <dbReference type="Proteomes" id="UP000295129"/>
    </source>
</evidence>
<accession>A0A4R6DXI8</accession>
<dbReference type="AlphaFoldDB" id="A0A4R6DXI8"/>
<evidence type="ECO:0000256" key="1">
    <source>
        <dbReference type="ARBA" id="ARBA00023002"/>
    </source>
</evidence>
<dbReference type="InterPro" id="IPR036291">
    <property type="entry name" value="NAD(P)-bd_dom_sf"/>
</dbReference>
<dbReference type="CDD" id="cd05327">
    <property type="entry name" value="retinol-DH_like_SDR_c_like"/>
    <property type="match status" value="1"/>
</dbReference>
<dbReference type="InterPro" id="IPR002347">
    <property type="entry name" value="SDR_fam"/>
</dbReference>
<dbReference type="GO" id="GO:0016491">
    <property type="term" value="F:oxidoreductase activity"/>
    <property type="evidence" value="ECO:0007669"/>
    <property type="project" value="UniProtKB-KW"/>
</dbReference>
<dbReference type="PANTHER" id="PTHR43157:SF31">
    <property type="entry name" value="PHOSPHATIDYLINOSITOL-GLYCAN BIOSYNTHESIS CLASS F PROTEIN"/>
    <property type="match status" value="1"/>
</dbReference>
<dbReference type="Pfam" id="PF00106">
    <property type="entry name" value="adh_short"/>
    <property type="match status" value="1"/>
</dbReference>
<dbReference type="Proteomes" id="UP000295129">
    <property type="component" value="Unassembled WGS sequence"/>
</dbReference>
<dbReference type="EMBL" id="SNVV01000011">
    <property type="protein sequence ID" value="TDN49574.1"/>
    <property type="molecule type" value="Genomic_DNA"/>
</dbReference>
<dbReference type="SUPFAM" id="SSF51735">
    <property type="entry name" value="NAD(P)-binding Rossmann-fold domains"/>
    <property type="match status" value="1"/>
</dbReference>
<keyword evidence="1" id="KW-0560">Oxidoreductase</keyword>
<name>A0A4R6DXI8_9RHOO</name>
<protein>
    <submittedName>
        <fullName evidence="2">NADP-dependent 3-hydroxy acid dehydrogenase YdfG</fullName>
    </submittedName>
</protein>
<evidence type="ECO:0000313" key="2">
    <source>
        <dbReference type="EMBL" id="TDN49574.1"/>
    </source>
</evidence>
<reference evidence="2 3" key="1">
    <citation type="submission" date="2019-03" db="EMBL/GenBank/DDBJ databases">
        <title>Genomic Encyclopedia of Type Strains, Phase IV (KMG-IV): sequencing the most valuable type-strain genomes for metagenomic binning, comparative biology and taxonomic classification.</title>
        <authorList>
            <person name="Goeker M."/>
        </authorList>
    </citation>
    <scope>NUCLEOTIDE SEQUENCE [LARGE SCALE GENOMIC DNA]</scope>
    <source>
        <strain evidence="2 3">DSM 12121</strain>
    </source>
</reference>
<dbReference type="RefSeq" id="WP_133592331.1">
    <property type="nucleotide sequence ID" value="NZ_SNVV01000011.1"/>
</dbReference>
<dbReference type="NCBIfam" id="NF004513">
    <property type="entry name" value="PRK05854.1"/>
    <property type="match status" value="1"/>
</dbReference>
<gene>
    <name evidence="2" type="ORF">C7389_11152</name>
</gene>
<dbReference type="Gene3D" id="3.40.50.720">
    <property type="entry name" value="NAD(P)-binding Rossmann-like Domain"/>
    <property type="match status" value="1"/>
</dbReference>